<proteinExistence type="predicted"/>
<dbReference type="Pfam" id="PF22838">
    <property type="entry name" value="COMMD8_HN"/>
    <property type="match status" value="1"/>
</dbReference>
<sequence>MSSSRARGSCALIIIIIITRRRYYFLFAQHVLSCLVNRNKTESFLFVRKIVQLNILKTPQKMTFDHVTFDQLTSLTLRKTTDSIMIKFLEKLPSEECPKLIHRVVDGVCSRSGPRRTDYGERWSLTEWVELMNTLSSFIRFAVGRGCSDQEIQELLSDLDTAHAEAVLQCVRSRFDEIRHALVDRTNGISSTQLQDFNWQLKLALSSDKLSALNTPLLNLSLDLKENGIQRSVNIEMNKEELQTLISALEAANKVVLQLK</sequence>
<dbReference type="AlphaFoldDB" id="A0A7J6CEX3"/>
<reference evidence="2 3" key="1">
    <citation type="submission" date="2020-04" db="EMBL/GenBank/DDBJ databases">
        <title>Chromosome-level genome assembly of a cyprinid fish Onychostoma macrolepis by integration of Nanopore Sequencing, Bionano and Hi-C technology.</title>
        <authorList>
            <person name="Wang D."/>
        </authorList>
    </citation>
    <scope>NUCLEOTIDE SEQUENCE [LARGE SCALE GENOMIC DNA]</scope>
    <source>
        <strain evidence="2">SWU-2019</strain>
        <tissue evidence="2">Muscle</tissue>
    </source>
</reference>
<feature type="domain" description="COMM" evidence="1">
    <location>
        <begin position="193"/>
        <end position="260"/>
    </location>
</feature>
<accession>A0A7J6CEX3</accession>
<gene>
    <name evidence="2" type="ORF">G5714_013306</name>
</gene>
<dbReference type="InterPro" id="IPR017920">
    <property type="entry name" value="COMM"/>
</dbReference>
<dbReference type="InterPro" id="IPR047155">
    <property type="entry name" value="COMMD4/6/7/8"/>
</dbReference>
<dbReference type="PANTHER" id="PTHR16231:SF0">
    <property type="entry name" value="COMM DOMAIN-CONTAINING PROTEIN 8"/>
    <property type="match status" value="1"/>
</dbReference>
<dbReference type="OrthoDB" id="17646at2759"/>
<evidence type="ECO:0000313" key="2">
    <source>
        <dbReference type="EMBL" id="KAF4105644.1"/>
    </source>
</evidence>
<dbReference type="EMBL" id="JAAMOB010000013">
    <property type="protein sequence ID" value="KAF4105644.1"/>
    <property type="molecule type" value="Genomic_DNA"/>
</dbReference>
<dbReference type="Proteomes" id="UP000579812">
    <property type="component" value="Unassembled WGS sequence"/>
</dbReference>
<dbReference type="InterPro" id="IPR047235">
    <property type="entry name" value="COMMD8"/>
</dbReference>
<name>A0A7J6CEX3_9TELE</name>
<protein>
    <recommendedName>
        <fullName evidence="1">COMM domain-containing protein</fullName>
    </recommendedName>
</protein>
<keyword evidence="3" id="KW-1185">Reference proteome</keyword>
<dbReference type="InterPro" id="IPR055184">
    <property type="entry name" value="COMMD8_HN"/>
</dbReference>
<evidence type="ECO:0000313" key="3">
    <source>
        <dbReference type="Proteomes" id="UP000579812"/>
    </source>
</evidence>
<dbReference type="PANTHER" id="PTHR16231">
    <property type="entry name" value="COMM DOMAIN-CONTAINING PROTEIN 4-8 FAMILY MEMBER"/>
    <property type="match status" value="1"/>
</dbReference>
<evidence type="ECO:0000259" key="1">
    <source>
        <dbReference type="PROSITE" id="PS51269"/>
    </source>
</evidence>
<comment type="caution">
    <text evidence="2">The sequence shown here is derived from an EMBL/GenBank/DDBJ whole genome shotgun (WGS) entry which is preliminary data.</text>
</comment>
<dbReference type="Pfam" id="PF07258">
    <property type="entry name" value="COMM_domain"/>
    <property type="match status" value="1"/>
</dbReference>
<dbReference type="CDD" id="cd04756">
    <property type="entry name" value="Commd8"/>
    <property type="match status" value="1"/>
</dbReference>
<organism evidence="2 3">
    <name type="scientific">Onychostoma macrolepis</name>
    <dbReference type="NCBI Taxonomy" id="369639"/>
    <lineage>
        <taxon>Eukaryota</taxon>
        <taxon>Metazoa</taxon>
        <taxon>Chordata</taxon>
        <taxon>Craniata</taxon>
        <taxon>Vertebrata</taxon>
        <taxon>Euteleostomi</taxon>
        <taxon>Actinopterygii</taxon>
        <taxon>Neopterygii</taxon>
        <taxon>Teleostei</taxon>
        <taxon>Ostariophysi</taxon>
        <taxon>Cypriniformes</taxon>
        <taxon>Cyprinidae</taxon>
        <taxon>Acrossocheilinae</taxon>
        <taxon>Onychostoma</taxon>
    </lineage>
</organism>
<dbReference type="PROSITE" id="PS51269">
    <property type="entry name" value="COMM"/>
    <property type="match status" value="1"/>
</dbReference>